<evidence type="ECO:0000313" key="1">
    <source>
        <dbReference type="EMBL" id="CAG8739333.1"/>
    </source>
</evidence>
<gene>
    <name evidence="1" type="ORF">AMORRO_LOCUS14598</name>
</gene>
<accession>A0A9N9NJD8</accession>
<evidence type="ECO:0000313" key="2">
    <source>
        <dbReference type="Proteomes" id="UP000789342"/>
    </source>
</evidence>
<keyword evidence="2" id="KW-1185">Reference proteome</keyword>
<dbReference type="OrthoDB" id="2409494at2759"/>
<comment type="caution">
    <text evidence="1">The sequence shown here is derived from an EMBL/GenBank/DDBJ whole genome shotgun (WGS) entry which is preliminary data.</text>
</comment>
<sequence>MSSGIITSYLNQRRNKSFWGFLCRYRDTIVATTSTTSAWRGLNDSWSERFLAESKGLLNPTDFDNLEKQVCSFLFCKGRVTPSPLLRHPNFVVGKGLLIPEVESVMCLWTSLYYLIPLYYS</sequence>
<reference evidence="1" key="1">
    <citation type="submission" date="2021-06" db="EMBL/GenBank/DDBJ databases">
        <authorList>
            <person name="Kallberg Y."/>
            <person name="Tangrot J."/>
            <person name="Rosling A."/>
        </authorList>
    </citation>
    <scope>NUCLEOTIDE SEQUENCE</scope>
    <source>
        <strain evidence="1">CL551</strain>
    </source>
</reference>
<name>A0A9N9NJD8_9GLOM</name>
<dbReference type="EMBL" id="CAJVPV010029777">
    <property type="protein sequence ID" value="CAG8739333.1"/>
    <property type="molecule type" value="Genomic_DNA"/>
</dbReference>
<proteinExistence type="predicted"/>
<dbReference type="AlphaFoldDB" id="A0A9N9NJD8"/>
<organism evidence="1 2">
    <name type="scientific">Acaulospora morrowiae</name>
    <dbReference type="NCBI Taxonomy" id="94023"/>
    <lineage>
        <taxon>Eukaryota</taxon>
        <taxon>Fungi</taxon>
        <taxon>Fungi incertae sedis</taxon>
        <taxon>Mucoromycota</taxon>
        <taxon>Glomeromycotina</taxon>
        <taxon>Glomeromycetes</taxon>
        <taxon>Diversisporales</taxon>
        <taxon>Acaulosporaceae</taxon>
        <taxon>Acaulospora</taxon>
    </lineage>
</organism>
<feature type="non-terminal residue" evidence="1">
    <location>
        <position position="121"/>
    </location>
</feature>
<protein>
    <submittedName>
        <fullName evidence="1">4471_t:CDS:1</fullName>
    </submittedName>
</protein>
<dbReference type="Proteomes" id="UP000789342">
    <property type="component" value="Unassembled WGS sequence"/>
</dbReference>